<accession>A0A9X2EQQ9</accession>
<dbReference type="AlphaFoldDB" id="A0A9X2EQQ9"/>
<evidence type="ECO:0000259" key="1">
    <source>
        <dbReference type="Pfam" id="PF22481"/>
    </source>
</evidence>
<feature type="domain" description="DUF6985" evidence="1">
    <location>
        <begin position="44"/>
        <end position="153"/>
    </location>
</feature>
<protein>
    <recommendedName>
        <fullName evidence="1">DUF6985 domain-containing protein</fullName>
    </recommendedName>
</protein>
<sequence>MFNKNQVVIDDDFLCLTLDNFSYLDWAGELEIESERIDGSDSEFDGFLASCNFFLAHKDEIESLLVIVASNYYLKNVLPKKDRYEDVFDIRLDELGKSEDIKKLIRLKKIYIDLEKREAESLGFLFNCKWDPEHGFGVKLMSLTECETGGADVAFS</sequence>
<evidence type="ECO:0000313" key="2">
    <source>
        <dbReference type="EMBL" id="MCO1333891.1"/>
    </source>
</evidence>
<gene>
    <name evidence="2" type="ORF">MO867_06010</name>
</gene>
<organism evidence="2 3">
    <name type="scientific">Microbulbifer okhotskensis</name>
    <dbReference type="NCBI Taxonomy" id="2926617"/>
    <lineage>
        <taxon>Bacteria</taxon>
        <taxon>Pseudomonadati</taxon>
        <taxon>Pseudomonadota</taxon>
        <taxon>Gammaproteobacteria</taxon>
        <taxon>Cellvibrionales</taxon>
        <taxon>Microbulbiferaceae</taxon>
        <taxon>Microbulbifer</taxon>
    </lineage>
</organism>
<dbReference type="EMBL" id="JALBWM010000016">
    <property type="protein sequence ID" value="MCO1333891.1"/>
    <property type="molecule type" value="Genomic_DNA"/>
</dbReference>
<name>A0A9X2EQQ9_9GAMM</name>
<dbReference type="Pfam" id="PF22481">
    <property type="entry name" value="DUF6985"/>
    <property type="match status" value="1"/>
</dbReference>
<dbReference type="Proteomes" id="UP001139028">
    <property type="component" value="Unassembled WGS sequence"/>
</dbReference>
<proteinExistence type="predicted"/>
<dbReference type="InterPro" id="IPR054254">
    <property type="entry name" value="DUF6985"/>
</dbReference>
<comment type="caution">
    <text evidence="2">The sequence shown here is derived from an EMBL/GenBank/DDBJ whole genome shotgun (WGS) entry which is preliminary data.</text>
</comment>
<evidence type="ECO:0000313" key="3">
    <source>
        <dbReference type="Proteomes" id="UP001139028"/>
    </source>
</evidence>
<dbReference type="RefSeq" id="WP_252465337.1">
    <property type="nucleotide sequence ID" value="NZ_JALBWM010000016.1"/>
</dbReference>
<keyword evidence="3" id="KW-1185">Reference proteome</keyword>
<reference evidence="2" key="1">
    <citation type="journal article" date="2022" name="Arch. Microbiol.">
        <title>Microbulbifer okhotskensis sp. nov., isolated from a deep bottom sediment of the Okhotsk Sea.</title>
        <authorList>
            <person name="Romanenko L."/>
            <person name="Kurilenko V."/>
            <person name="Otstavnykh N."/>
            <person name="Velansky P."/>
            <person name="Isaeva M."/>
            <person name="Mikhailov V."/>
        </authorList>
    </citation>
    <scope>NUCLEOTIDE SEQUENCE</scope>
    <source>
        <strain evidence="2">OS29</strain>
    </source>
</reference>